<dbReference type="AlphaFoldDB" id="J5T9G0"/>
<dbReference type="GeneID" id="25984522"/>
<dbReference type="OrthoDB" id="2106730at2759"/>
<dbReference type="InterPro" id="IPR003500">
    <property type="entry name" value="RpiB_LacA_LacB"/>
</dbReference>
<dbReference type="PIRSF" id="PIRSF005384">
    <property type="entry name" value="RpiB_LacA_B"/>
    <property type="match status" value="1"/>
</dbReference>
<dbReference type="PANTHER" id="PTHR43732:SF1">
    <property type="entry name" value="RIBOSE 5-PHOSPHATE ISOMERASE"/>
    <property type="match status" value="1"/>
</dbReference>
<evidence type="ECO:0000256" key="2">
    <source>
        <dbReference type="ARBA" id="ARBA00023235"/>
    </source>
</evidence>
<dbReference type="InterPro" id="IPR051812">
    <property type="entry name" value="SPI_LacAB/RpiB"/>
</dbReference>
<comment type="caution">
    <text evidence="3">The sequence shown here is derived from an EMBL/GenBank/DDBJ whole genome shotgun (WGS) entry which is preliminary data.</text>
</comment>
<dbReference type="GO" id="GO:0016853">
    <property type="term" value="F:isomerase activity"/>
    <property type="evidence" value="ECO:0007669"/>
    <property type="project" value="UniProtKB-KW"/>
</dbReference>
<gene>
    <name evidence="3" type="ORF">A1Q1_01008</name>
</gene>
<dbReference type="PANTHER" id="PTHR43732">
    <property type="entry name" value="RIBOSE 5-PHOSPHATE ISOMERASE-RELATED"/>
    <property type="match status" value="1"/>
</dbReference>
<dbReference type="Proteomes" id="UP000002748">
    <property type="component" value="Unassembled WGS sequence"/>
</dbReference>
<dbReference type="RefSeq" id="XP_014181106.1">
    <property type="nucleotide sequence ID" value="XM_014325631.1"/>
</dbReference>
<evidence type="ECO:0000313" key="4">
    <source>
        <dbReference type="Proteomes" id="UP000002748"/>
    </source>
</evidence>
<dbReference type="NCBIfam" id="TIGR00689">
    <property type="entry name" value="rpiB_lacA_lacB"/>
    <property type="match status" value="1"/>
</dbReference>
<keyword evidence="2" id="KW-0413">Isomerase</keyword>
<accession>J5T9G0</accession>
<dbReference type="InterPro" id="IPR036569">
    <property type="entry name" value="RpiB_LacA_LacB_sf"/>
</dbReference>
<evidence type="ECO:0000256" key="1">
    <source>
        <dbReference type="ARBA" id="ARBA00008754"/>
    </source>
</evidence>
<dbReference type="Gene3D" id="3.40.1400.10">
    <property type="entry name" value="Sugar-phosphate isomerase, RpiB/LacA/LacB"/>
    <property type="match status" value="1"/>
</dbReference>
<organism evidence="3 4">
    <name type="scientific">Trichosporon asahii var. asahii (strain ATCC 90039 / CBS 2479 / JCM 2466 / KCTC 7840 / NBRC 103889/ NCYC 2677 / UAMH 7654)</name>
    <name type="common">Yeast</name>
    <dbReference type="NCBI Taxonomy" id="1186058"/>
    <lineage>
        <taxon>Eukaryota</taxon>
        <taxon>Fungi</taxon>
        <taxon>Dikarya</taxon>
        <taxon>Basidiomycota</taxon>
        <taxon>Agaricomycotina</taxon>
        <taxon>Tremellomycetes</taxon>
        <taxon>Trichosporonales</taxon>
        <taxon>Trichosporonaceae</taxon>
        <taxon>Trichosporon</taxon>
    </lineage>
</organism>
<dbReference type="VEuPathDB" id="FungiDB:A1Q1_01008"/>
<evidence type="ECO:0008006" key="5">
    <source>
        <dbReference type="Google" id="ProtNLM"/>
    </source>
</evidence>
<proteinExistence type="inferred from homology"/>
<name>J5T9G0_TRIAS</name>
<comment type="similarity">
    <text evidence="1">Belongs to the LacAB/RpiB family.</text>
</comment>
<dbReference type="EMBL" id="ALBS01000145">
    <property type="protein sequence ID" value="EJT49856.1"/>
    <property type="molecule type" value="Genomic_DNA"/>
</dbReference>
<dbReference type="FunFam" id="3.40.1400.10:FF:000004">
    <property type="entry name" value="Ribose 5-phosphate isomerase"/>
    <property type="match status" value="1"/>
</dbReference>
<reference evidence="3 4" key="1">
    <citation type="journal article" date="2012" name="Eukaryot. Cell">
        <title>Draft genome sequence of CBS 2479, the standard type strain of Trichosporon asahii.</title>
        <authorList>
            <person name="Yang R.Y."/>
            <person name="Li H.T."/>
            <person name="Zhu H."/>
            <person name="Zhou G.P."/>
            <person name="Wang M."/>
            <person name="Wang L."/>
        </authorList>
    </citation>
    <scope>NUCLEOTIDE SEQUENCE [LARGE SCALE GENOMIC DNA]</scope>
    <source>
        <strain evidence="4">ATCC 90039 / CBS 2479 / JCM 2466 / KCTC 7840 / NCYC 2677 / UAMH 7654</strain>
    </source>
</reference>
<dbReference type="NCBIfam" id="NF004051">
    <property type="entry name" value="PRK05571.1"/>
    <property type="match status" value="1"/>
</dbReference>
<evidence type="ECO:0000313" key="3">
    <source>
        <dbReference type="EMBL" id="EJT49856.1"/>
    </source>
</evidence>
<dbReference type="InterPro" id="IPR011860">
    <property type="entry name" value="Rib-5-P_Isoase_Actino"/>
</dbReference>
<sequence>MTNEGKWTIVVGCDDAGVAYKDQLKADLEKDPRVARVIDVGVPHDGDKTAYPHVAVDAARKVAKGEADRALLICGTGLGVAIAANKVPGIRAVTAHDPFSVERAILSNDAQVLCLGARVIGLELARKLARDWLGYEFDSGSASAKKVAVIGQYENEHREEEDSRKRTKVDVQHIEHIEHAPQVA</sequence>
<protein>
    <recommendedName>
        <fullName evidence="5">Ribose 5-phosphate isomerase</fullName>
    </recommendedName>
</protein>
<dbReference type="GO" id="GO:0005975">
    <property type="term" value="P:carbohydrate metabolic process"/>
    <property type="evidence" value="ECO:0007669"/>
    <property type="project" value="InterPro"/>
</dbReference>
<dbReference type="HOGENOM" id="CLU_091396_1_0_1"/>
<dbReference type="SUPFAM" id="SSF89623">
    <property type="entry name" value="Ribose/Galactose isomerase RpiB/AlsB"/>
    <property type="match status" value="1"/>
</dbReference>
<dbReference type="Pfam" id="PF02502">
    <property type="entry name" value="LacAB_rpiB"/>
    <property type="match status" value="1"/>
</dbReference>
<dbReference type="NCBIfam" id="TIGR02133">
    <property type="entry name" value="RPI_actino"/>
    <property type="match status" value="1"/>
</dbReference>
<dbReference type="KEGG" id="tasa:A1Q1_01008"/>